<dbReference type="GO" id="GO:0008541">
    <property type="term" value="C:proteasome regulatory particle, lid subcomplex"/>
    <property type="evidence" value="ECO:0007669"/>
    <property type="project" value="TreeGrafter"/>
</dbReference>
<dbReference type="PANTHER" id="PTHR10855">
    <property type="entry name" value="26S PROTEASOME NON-ATPASE REGULATORY SUBUNIT 12/COP9 SIGNALOSOME COMPLEX SUBUNIT 4"/>
    <property type="match status" value="1"/>
</dbReference>
<gene>
    <name evidence="2" type="ORF">SMN809_LOCUS14503</name>
</gene>
<accession>A0A8S2PFC7</accession>
<feature type="domain" description="PSMD12/CSN4-like N-terminal" evidence="1">
    <location>
        <begin position="27"/>
        <end position="116"/>
    </location>
</feature>
<name>A0A8S2PFC7_9BILA</name>
<dbReference type="Proteomes" id="UP000676336">
    <property type="component" value="Unassembled WGS sequence"/>
</dbReference>
<evidence type="ECO:0000313" key="2">
    <source>
        <dbReference type="EMBL" id="CAF4048305.1"/>
    </source>
</evidence>
<dbReference type="Pfam" id="PF22241">
    <property type="entry name" value="PSMD12-CSN4_N"/>
    <property type="match status" value="1"/>
</dbReference>
<dbReference type="EMBL" id="CAJOBI010005993">
    <property type="protein sequence ID" value="CAF4048305.1"/>
    <property type="molecule type" value="Genomic_DNA"/>
</dbReference>
<dbReference type="AlphaFoldDB" id="A0A8S2PFC7"/>
<dbReference type="InterPro" id="IPR054559">
    <property type="entry name" value="PSMD12-CSN4-like_N"/>
</dbReference>
<dbReference type="PANTHER" id="PTHR10855:SF1">
    <property type="entry name" value="26S PROTEASOME NON-ATPASE REGULATORY SUBUNIT 12"/>
    <property type="match status" value="1"/>
</dbReference>
<comment type="caution">
    <text evidence="2">The sequence shown here is derived from an EMBL/GenBank/DDBJ whole genome shotgun (WGS) entry which is preliminary data.</text>
</comment>
<organism evidence="2 3">
    <name type="scientific">Rotaria magnacalcarata</name>
    <dbReference type="NCBI Taxonomy" id="392030"/>
    <lineage>
        <taxon>Eukaryota</taxon>
        <taxon>Metazoa</taxon>
        <taxon>Spiralia</taxon>
        <taxon>Gnathifera</taxon>
        <taxon>Rotifera</taxon>
        <taxon>Eurotatoria</taxon>
        <taxon>Bdelloidea</taxon>
        <taxon>Philodinida</taxon>
        <taxon>Philodinidae</taxon>
        <taxon>Rotaria</taxon>
    </lineage>
</organism>
<evidence type="ECO:0000259" key="1">
    <source>
        <dbReference type="Pfam" id="PF22241"/>
    </source>
</evidence>
<protein>
    <recommendedName>
        <fullName evidence="1">PSMD12/CSN4-like N-terminal domain-containing protein</fullName>
    </recommendedName>
</protein>
<dbReference type="InterPro" id="IPR040134">
    <property type="entry name" value="PSMD12/CSN4"/>
</dbReference>
<sequence length="132" mass="15644">MENNCSILIDQTLKECDELLRDGKIHEILHRLYTIEDETRIVRDVIANGKIILSIVQYCYKAQQWNLFAKHVIRYSQMSNQSQQIEMKIVQYLKSCIEEINDVKIKIKLIEILQKKSMNDQSFDHDRTTGRT</sequence>
<reference evidence="2" key="1">
    <citation type="submission" date="2021-02" db="EMBL/GenBank/DDBJ databases">
        <authorList>
            <person name="Nowell W R."/>
        </authorList>
    </citation>
    <scope>NUCLEOTIDE SEQUENCE</scope>
</reference>
<dbReference type="GO" id="GO:0005737">
    <property type="term" value="C:cytoplasm"/>
    <property type="evidence" value="ECO:0007669"/>
    <property type="project" value="TreeGrafter"/>
</dbReference>
<proteinExistence type="predicted"/>
<evidence type="ECO:0000313" key="3">
    <source>
        <dbReference type="Proteomes" id="UP000676336"/>
    </source>
</evidence>